<organism evidence="1 2">
    <name type="scientific">Halodurantibacterium flavum</name>
    <dbReference type="NCBI Taxonomy" id="1382802"/>
    <lineage>
        <taxon>Bacteria</taxon>
        <taxon>Pseudomonadati</taxon>
        <taxon>Pseudomonadota</taxon>
        <taxon>Alphaproteobacteria</taxon>
        <taxon>Rhodobacterales</taxon>
        <taxon>Paracoccaceae</taxon>
        <taxon>Halodurantibacterium</taxon>
    </lineage>
</organism>
<reference evidence="2" key="1">
    <citation type="journal article" date="2019" name="Int. J. Syst. Evol. Microbiol.">
        <title>The Global Catalogue of Microorganisms (GCM) 10K type strain sequencing project: providing services to taxonomists for standard genome sequencing and annotation.</title>
        <authorList>
            <consortium name="The Broad Institute Genomics Platform"/>
            <consortium name="The Broad Institute Genome Sequencing Center for Infectious Disease"/>
            <person name="Wu L."/>
            <person name="Ma J."/>
        </authorList>
    </citation>
    <scope>NUCLEOTIDE SEQUENCE [LARGE SCALE GENOMIC DNA]</scope>
    <source>
        <strain evidence="2">CGMCC 4.7242</strain>
    </source>
</reference>
<dbReference type="EMBL" id="JBHUGH010000002">
    <property type="protein sequence ID" value="MFD1911166.1"/>
    <property type="molecule type" value="Genomic_DNA"/>
</dbReference>
<keyword evidence="2" id="KW-1185">Reference proteome</keyword>
<dbReference type="SUPFAM" id="SSF46626">
    <property type="entry name" value="Cytochrome c"/>
    <property type="match status" value="1"/>
</dbReference>
<dbReference type="RefSeq" id="WP_390259354.1">
    <property type="nucleotide sequence ID" value="NZ_JBHUGH010000002.1"/>
</dbReference>
<gene>
    <name evidence="1" type="ORF">ACFSGJ_02945</name>
</gene>
<comment type="caution">
    <text evidence="1">The sequence shown here is derived from an EMBL/GenBank/DDBJ whole genome shotgun (WGS) entry which is preliminary data.</text>
</comment>
<dbReference type="Gene3D" id="1.10.760.10">
    <property type="entry name" value="Cytochrome c-like domain"/>
    <property type="match status" value="1"/>
</dbReference>
<sequence length="72" mass="7791">MTAAQLPLTMSSAIRAPAPDAVLRVIRNGIEAPLALPLRDMPGFGAELSEAHMAELARYLRARFAPDLPPWP</sequence>
<evidence type="ECO:0000313" key="2">
    <source>
        <dbReference type="Proteomes" id="UP001597353"/>
    </source>
</evidence>
<dbReference type="InterPro" id="IPR036909">
    <property type="entry name" value="Cyt_c-like_dom_sf"/>
</dbReference>
<accession>A0ABW4S0Y4</accession>
<proteinExistence type="predicted"/>
<dbReference type="Proteomes" id="UP001597353">
    <property type="component" value="Unassembled WGS sequence"/>
</dbReference>
<protein>
    <submittedName>
        <fullName evidence="1">C-type cytochrome</fullName>
    </submittedName>
</protein>
<name>A0ABW4S0Y4_9RHOB</name>
<evidence type="ECO:0000313" key="1">
    <source>
        <dbReference type="EMBL" id="MFD1911166.1"/>
    </source>
</evidence>